<dbReference type="PROSITE" id="PS00216">
    <property type="entry name" value="SUGAR_TRANSPORT_1"/>
    <property type="match status" value="1"/>
</dbReference>
<evidence type="ECO:0000256" key="5">
    <source>
        <dbReference type="ARBA" id="ARBA00022989"/>
    </source>
</evidence>
<dbReference type="InterPro" id="IPR005828">
    <property type="entry name" value="MFS_sugar_transport-like"/>
</dbReference>
<keyword evidence="3 7" id="KW-0813">Transport</keyword>
<feature type="transmembrane region" description="Helical" evidence="8">
    <location>
        <begin position="372"/>
        <end position="397"/>
    </location>
</feature>
<dbReference type="PROSITE" id="PS50850">
    <property type="entry name" value="MFS"/>
    <property type="match status" value="1"/>
</dbReference>
<evidence type="ECO:0000259" key="9">
    <source>
        <dbReference type="PROSITE" id="PS50850"/>
    </source>
</evidence>
<dbReference type="SUPFAM" id="SSF103473">
    <property type="entry name" value="MFS general substrate transporter"/>
    <property type="match status" value="1"/>
</dbReference>
<evidence type="ECO:0000256" key="1">
    <source>
        <dbReference type="ARBA" id="ARBA00004141"/>
    </source>
</evidence>
<keyword evidence="6 8" id="KW-0472">Membrane</keyword>
<comment type="caution">
    <text evidence="10">The sequence shown here is derived from an EMBL/GenBank/DDBJ whole genome shotgun (WGS) entry which is preliminary data.</text>
</comment>
<feature type="transmembrane region" description="Helical" evidence="8">
    <location>
        <begin position="437"/>
        <end position="458"/>
    </location>
</feature>
<feature type="transmembrane region" description="Helical" evidence="8">
    <location>
        <begin position="308"/>
        <end position="332"/>
    </location>
</feature>
<keyword evidence="4 8" id="KW-0812">Transmembrane</keyword>
<reference evidence="10" key="1">
    <citation type="journal article" date="2019" name="Beilstein J. Org. Chem.">
        <title>Nanangenines: drimane sesquiterpenoids as the dominant metabolite cohort of a novel Australian fungus, Aspergillus nanangensis.</title>
        <authorList>
            <person name="Lacey H.J."/>
            <person name="Gilchrist C.L.M."/>
            <person name="Crombie A."/>
            <person name="Kalaitzis J.A."/>
            <person name="Vuong D."/>
            <person name="Rutledge P.J."/>
            <person name="Turner P."/>
            <person name="Pitt J.I."/>
            <person name="Lacey E."/>
            <person name="Chooi Y.H."/>
            <person name="Piggott A.M."/>
        </authorList>
    </citation>
    <scope>NUCLEOTIDE SEQUENCE</scope>
    <source>
        <strain evidence="10">MST-FP2251</strain>
    </source>
</reference>
<evidence type="ECO:0000256" key="6">
    <source>
        <dbReference type="ARBA" id="ARBA00023136"/>
    </source>
</evidence>
<proteinExistence type="inferred from homology"/>
<dbReference type="Pfam" id="PF00083">
    <property type="entry name" value="Sugar_tr"/>
    <property type="match status" value="1"/>
</dbReference>
<feature type="transmembrane region" description="Helical" evidence="8">
    <location>
        <begin position="186"/>
        <end position="205"/>
    </location>
</feature>
<dbReference type="PANTHER" id="PTHR48022:SF38">
    <property type="entry name" value="MAJOR FACILITATOR SUPERFAMILY (MFS) PROFILE DOMAIN-CONTAINING PROTEIN-RELATED"/>
    <property type="match status" value="1"/>
</dbReference>
<feature type="transmembrane region" description="Helical" evidence="8">
    <location>
        <begin position="339"/>
        <end position="360"/>
    </location>
</feature>
<dbReference type="NCBIfam" id="TIGR00879">
    <property type="entry name" value="SP"/>
    <property type="match status" value="1"/>
</dbReference>
<dbReference type="GO" id="GO:0016020">
    <property type="term" value="C:membrane"/>
    <property type="evidence" value="ECO:0007669"/>
    <property type="project" value="UniProtKB-SubCell"/>
</dbReference>
<feature type="transmembrane region" description="Helical" evidence="8">
    <location>
        <begin position="409"/>
        <end position="431"/>
    </location>
</feature>
<evidence type="ECO:0000313" key="11">
    <source>
        <dbReference type="Proteomes" id="UP001194746"/>
    </source>
</evidence>
<gene>
    <name evidence="10" type="ORF">FE257_002493</name>
</gene>
<comment type="subcellular location">
    <subcellularLocation>
        <location evidence="1">Membrane</location>
        <topology evidence="1">Multi-pass membrane protein</topology>
    </subcellularLocation>
</comment>
<evidence type="ECO:0000256" key="3">
    <source>
        <dbReference type="ARBA" id="ARBA00022448"/>
    </source>
</evidence>
<sequence>MVFNTANLLVVVYVALGSTSCAYSLAVLGGIIGQPSFYTSLNLAPEGEPGYDRTAQLLGAFNGIQSAGACVGTVYNSWSANALSRKRTIQIGAVVTIVAAALCGASVNVGMFIFARFVSGLGLGILGTCIPIYQSEIAPPELRGLMVSMHGVMFGVGYTLSAWLNFGLFFLTQNGSTSSFPWRFPMVFQCVPALLMLVGSPWLPFSPRWLMSKGRYEEAKDVLKRLHTKKGGNGDDVAMREFQQIKEQLEVDRQVQESAPRWQLIRTAPNRKRALIAGSMMWFNMFTGVLILSNYGLVLFKNLGLDGWWPLFLLGIWVTVSIPANIITALIVDKVGRRPILLVGASGILVSLICECALQAKYSNSTNRSGQIAACFFIYLFIAFWGVCIDATQYLYMSEIFPTRIRPQGAGFAMWNQQAATIVVLVAGPIALERIGWKFFLVLIIPTAIYIPVIYFFFPETKQRSLEDISAQFGEVVAVEFSETKAAVEHHENATP</sequence>
<dbReference type="Gene3D" id="1.20.1250.20">
    <property type="entry name" value="MFS general substrate transporter like domains"/>
    <property type="match status" value="1"/>
</dbReference>
<evidence type="ECO:0000256" key="2">
    <source>
        <dbReference type="ARBA" id="ARBA00010992"/>
    </source>
</evidence>
<name>A0AAD4CT96_ASPNN</name>
<dbReference type="InterPro" id="IPR003663">
    <property type="entry name" value="Sugar/inositol_transpt"/>
</dbReference>
<dbReference type="InterPro" id="IPR005829">
    <property type="entry name" value="Sugar_transporter_CS"/>
</dbReference>
<dbReference type="AlphaFoldDB" id="A0AAD4CT96"/>
<feature type="transmembrane region" description="Helical" evidence="8">
    <location>
        <begin position="88"/>
        <end position="107"/>
    </location>
</feature>
<keyword evidence="11" id="KW-1185">Reference proteome</keyword>
<feature type="domain" description="Major facilitator superfamily (MFS) profile" evidence="9">
    <location>
        <begin position="10"/>
        <end position="462"/>
    </location>
</feature>
<feature type="transmembrane region" description="Helical" evidence="8">
    <location>
        <begin position="145"/>
        <end position="166"/>
    </location>
</feature>
<dbReference type="GO" id="GO:0005351">
    <property type="term" value="F:carbohydrate:proton symporter activity"/>
    <property type="evidence" value="ECO:0007669"/>
    <property type="project" value="TreeGrafter"/>
</dbReference>
<feature type="transmembrane region" description="Helical" evidence="8">
    <location>
        <begin position="113"/>
        <end position="133"/>
    </location>
</feature>
<evidence type="ECO:0000256" key="8">
    <source>
        <dbReference type="SAM" id="Phobius"/>
    </source>
</evidence>
<feature type="transmembrane region" description="Helical" evidence="8">
    <location>
        <begin position="274"/>
        <end position="296"/>
    </location>
</feature>
<dbReference type="InterPro" id="IPR036259">
    <property type="entry name" value="MFS_trans_sf"/>
</dbReference>
<feature type="transmembrane region" description="Helical" evidence="8">
    <location>
        <begin position="6"/>
        <end position="32"/>
    </location>
</feature>
<dbReference type="PROSITE" id="PS00217">
    <property type="entry name" value="SUGAR_TRANSPORT_2"/>
    <property type="match status" value="1"/>
</dbReference>
<organism evidence="10 11">
    <name type="scientific">Aspergillus nanangensis</name>
    <dbReference type="NCBI Taxonomy" id="2582783"/>
    <lineage>
        <taxon>Eukaryota</taxon>
        <taxon>Fungi</taxon>
        <taxon>Dikarya</taxon>
        <taxon>Ascomycota</taxon>
        <taxon>Pezizomycotina</taxon>
        <taxon>Eurotiomycetes</taxon>
        <taxon>Eurotiomycetidae</taxon>
        <taxon>Eurotiales</taxon>
        <taxon>Aspergillaceae</taxon>
        <taxon>Aspergillus</taxon>
        <taxon>Aspergillus subgen. Circumdati</taxon>
    </lineage>
</organism>
<comment type="similarity">
    <text evidence="2 7">Belongs to the major facilitator superfamily. Sugar transporter (TC 2.A.1.1) family.</text>
</comment>
<dbReference type="EMBL" id="VCAU01000014">
    <property type="protein sequence ID" value="KAF9892087.1"/>
    <property type="molecule type" value="Genomic_DNA"/>
</dbReference>
<dbReference type="PRINTS" id="PR00171">
    <property type="entry name" value="SUGRTRNSPORT"/>
</dbReference>
<evidence type="ECO:0000256" key="7">
    <source>
        <dbReference type="RuleBase" id="RU003346"/>
    </source>
</evidence>
<accession>A0AAD4CT96</accession>
<keyword evidence="5 8" id="KW-1133">Transmembrane helix</keyword>
<reference evidence="10" key="2">
    <citation type="submission" date="2020-02" db="EMBL/GenBank/DDBJ databases">
        <authorList>
            <person name="Gilchrist C.L.M."/>
            <person name="Chooi Y.-H."/>
        </authorList>
    </citation>
    <scope>NUCLEOTIDE SEQUENCE</scope>
    <source>
        <strain evidence="10">MST-FP2251</strain>
    </source>
</reference>
<protein>
    <recommendedName>
        <fullName evidence="9">Major facilitator superfamily (MFS) profile domain-containing protein</fullName>
    </recommendedName>
</protein>
<dbReference type="InterPro" id="IPR050360">
    <property type="entry name" value="MFS_Sugar_Transporters"/>
</dbReference>
<evidence type="ECO:0000313" key="10">
    <source>
        <dbReference type="EMBL" id="KAF9892087.1"/>
    </source>
</evidence>
<dbReference type="InterPro" id="IPR020846">
    <property type="entry name" value="MFS_dom"/>
</dbReference>
<dbReference type="Proteomes" id="UP001194746">
    <property type="component" value="Unassembled WGS sequence"/>
</dbReference>
<dbReference type="FunFam" id="1.20.1250.20:FF:000134">
    <property type="entry name" value="MFS sugar transporter protein"/>
    <property type="match status" value="1"/>
</dbReference>
<dbReference type="PANTHER" id="PTHR48022">
    <property type="entry name" value="PLASTIDIC GLUCOSE TRANSPORTER 4"/>
    <property type="match status" value="1"/>
</dbReference>
<evidence type="ECO:0000256" key="4">
    <source>
        <dbReference type="ARBA" id="ARBA00022692"/>
    </source>
</evidence>